<feature type="transmembrane region" description="Helical" evidence="5">
    <location>
        <begin position="244"/>
        <end position="267"/>
    </location>
</feature>
<evidence type="ECO:0000256" key="3">
    <source>
        <dbReference type="ARBA" id="ARBA00022989"/>
    </source>
</evidence>
<feature type="transmembrane region" description="Helical" evidence="5">
    <location>
        <begin position="161"/>
        <end position="178"/>
    </location>
</feature>
<proteinExistence type="predicted"/>
<evidence type="ECO:0000259" key="6">
    <source>
        <dbReference type="Pfam" id="PF00361"/>
    </source>
</evidence>
<evidence type="ECO:0000313" key="8">
    <source>
        <dbReference type="EMBL" id="KUG28866.1"/>
    </source>
</evidence>
<gene>
    <name evidence="8" type="ORF">ASZ90_001260</name>
</gene>
<protein>
    <submittedName>
        <fullName evidence="8">Energy-conserving hydrogenase (Ferredoxin), subunit a</fullName>
    </submittedName>
</protein>
<feature type="transmembrane region" description="Helical" evidence="5">
    <location>
        <begin position="87"/>
        <end position="106"/>
    </location>
</feature>
<evidence type="ECO:0000256" key="1">
    <source>
        <dbReference type="ARBA" id="ARBA00004141"/>
    </source>
</evidence>
<feature type="transmembrane region" description="Helical" evidence="5">
    <location>
        <begin position="59"/>
        <end position="80"/>
    </location>
</feature>
<feature type="domain" description="NADH-Ubiquinone oxidoreductase (complex I) chain 5 N-terminal" evidence="7">
    <location>
        <begin position="115"/>
        <end position="151"/>
    </location>
</feature>
<evidence type="ECO:0000256" key="5">
    <source>
        <dbReference type="SAM" id="Phobius"/>
    </source>
</evidence>
<feature type="transmembrane region" description="Helical" evidence="5">
    <location>
        <begin position="545"/>
        <end position="562"/>
    </location>
</feature>
<dbReference type="AlphaFoldDB" id="A0A0W8G796"/>
<name>A0A0W8G796_9ZZZZ</name>
<sequence length="638" mass="67537">MRDTLVFATVLLPFFAAVLAFLAQGAATRKLVMVATALVLITASACLLAQGAFTLGASPIFGALVTAGDFALLGIIAFLGLRLKNMLIVWLSLGQIAGLAFLDFYLADHAAAAPAFYVDQLSLIMVAIISMVGSLIGVYALGYMKAHEEHLHLEKSRQPRFFFFILLFLGAMNGLVLADSLSWMYFFWEITTLCSFVLIGHDGTDIARKNAERALWMNVVGGAAFVLGMILIQKGSGTLSLQALLTIAPEVSAGGFLVVPLFLLIFAGFTKAAQVPFQSWLTGAMVAPTPVSALLHSSTMVKAGVYLIVRLAPLFVGTYLSALVALFGAFCFLVTAAMAVGQSNGKKILAYSTISNLALIIACAGINTPAAITAAMLLIIFHAVSKALLFMCVGSIEQRIGSRDIEDMRGLSRVMPRTAVLTAIGVMTMMLPPFGMLLAKWMAIESASAQFLVVVMLALGSALTVLFWARWAGMLFSAPFGRATPEEQPPSVRLPLVILAAAAVILSLGAPFLYDGLVAPVVSMYYAGPGYAVGAGIMENATGVFWIYPLFLILGIGFAVAVRAAKRISPADVAAPYMCGAQRDVDGHPGFTGPMNQPVAATPGNAYLTRIFGEEMLARYANVAALALVALMLGGVLW</sequence>
<organism evidence="8">
    <name type="scientific">hydrocarbon metagenome</name>
    <dbReference type="NCBI Taxonomy" id="938273"/>
    <lineage>
        <taxon>unclassified sequences</taxon>
        <taxon>metagenomes</taxon>
        <taxon>ecological metagenomes</taxon>
    </lineage>
</organism>
<feature type="transmembrane region" description="Helical" evidence="5">
    <location>
        <begin position="31"/>
        <end position="53"/>
    </location>
</feature>
<feature type="transmembrane region" description="Helical" evidence="5">
    <location>
        <begin position="418"/>
        <end position="439"/>
    </location>
</feature>
<keyword evidence="3 5" id="KW-1133">Transmembrane helix</keyword>
<evidence type="ECO:0000259" key="7">
    <source>
        <dbReference type="Pfam" id="PF00662"/>
    </source>
</evidence>
<dbReference type="PANTHER" id="PTHR43373">
    <property type="entry name" value="NA(+)/H(+) ANTIPORTER SUBUNIT"/>
    <property type="match status" value="1"/>
</dbReference>
<comment type="subcellular location">
    <subcellularLocation>
        <location evidence="1">Membrane</location>
        <topology evidence="1">Multi-pass membrane protein</topology>
    </subcellularLocation>
</comment>
<dbReference type="InterPro" id="IPR001516">
    <property type="entry name" value="Proton_antipo_N"/>
</dbReference>
<dbReference type="InterPro" id="IPR001750">
    <property type="entry name" value="ND/Mrp_TM"/>
</dbReference>
<feature type="domain" description="NADH:quinone oxidoreductase/Mrp antiporter transmembrane" evidence="6">
    <location>
        <begin position="178"/>
        <end position="462"/>
    </location>
</feature>
<keyword evidence="4 5" id="KW-0472">Membrane</keyword>
<feature type="transmembrane region" description="Helical" evidence="5">
    <location>
        <begin position="6"/>
        <end position="24"/>
    </location>
</feature>
<accession>A0A0W8G796</accession>
<keyword evidence="2 5" id="KW-0812">Transmembrane</keyword>
<dbReference type="GO" id="GO:0016020">
    <property type="term" value="C:membrane"/>
    <property type="evidence" value="ECO:0007669"/>
    <property type="project" value="UniProtKB-SubCell"/>
</dbReference>
<dbReference type="PRINTS" id="PR01434">
    <property type="entry name" value="NADHDHGNASE5"/>
</dbReference>
<feature type="transmembrane region" description="Helical" evidence="5">
    <location>
        <begin position="348"/>
        <end position="368"/>
    </location>
</feature>
<feature type="transmembrane region" description="Helical" evidence="5">
    <location>
        <begin position="617"/>
        <end position="637"/>
    </location>
</feature>
<feature type="transmembrane region" description="Helical" evidence="5">
    <location>
        <begin position="374"/>
        <end position="397"/>
    </location>
</feature>
<dbReference type="InterPro" id="IPR050616">
    <property type="entry name" value="CPA3_Na-H_Antiporter_A"/>
</dbReference>
<dbReference type="EMBL" id="LNQE01000166">
    <property type="protein sequence ID" value="KUG28866.1"/>
    <property type="molecule type" value="Genomic_DNA"/>
</dbReference>
<comment type="caution">
    <text evidence="8">The sequence shown here is derived from an EMBL/GenBank/DDBJ whole genome shotgun (WGS) entry which is preliminary data.</text>
</comment>
<dbReference type="PANTHER" id="PTHR43373:SF1">
    <property type="entry name" value="NA(+)_H(+) ANTIPORTER SUBUNIT A"/>
    <property type="match status" value="1"/>
</dbReference>
<feature type="transmembrane region" description="Helical" evidence="5">
    <location>
        <begin position="494"/>
        <end position="514"/>
    </location>
</feature>
<feature type="transmembrane region" description="Helical" evidence="5">
    <location>
        <begin position="279"/>
        <end position="299"/>
    </location>
</feature>
<feature type="transmembrane region" description="Helical" evidence="5">
    <location>
        <begin position="121"/>
        <end position="141"/>
    </location>
</feature>
<evidence type="ECO:0000256" key="4">
    <source>
        <dbReference type="ARBA" id="ARBA00023136"/>
    </source>
</evidence>
<feature type="transmembrane region" description="Helical" evidence="5">
    <location>
        <begin position="319"/>
        <end position="341"/>
    </location>
</feature>
<dbReference type="Pfam" id="PF00662">
    <property type="entry name" value="Proton_antipo_N"/>
    <property type="match status" value="1"/>
</dbReference>
<feature type="transmembrane region" description="Helical" evidence="5">
    <location>
        <begin position="451"/>
        <end position="473"/>
    </location>
</feature>
<reference evidence="8" key="1">
    <citation type="journal article" date="2015" name="Proc. Natl. Acad. Sci. U.S.A.">
        <title>Networks of energetic and metabolic interactions define dynamics in microbial communities.</title>
        <authorList>
            <person name="Embree M."/>
            <person name="Liu J.K."/>
            <person name="Al-Bassam M.M."/>
            <person name="Zengler K."/>
        </authorList>
    </citation>
    <scope>NUCLEOTIDE SEQUENCE</scope>
</reference>
<feature type="transmembrane region" description="Helical" evidence="5">
    <location>
        <begin position="184"/>
        <end position="202"/>
    </location>
</feature>
<feature type="transmembrane region" description="Helical" evidence="5">
    <location>
        <begin position="214"/>
        <end position="232"/>
    </location>
</feature>
<evidence type="ECO:0000256" key="2">
    <source>
        <dbReference type="ARBA" id="ARBA00022692"/>
    </source>
</evidence>
<dbReference type="Pfam" id="PF00361">
    <property type="entry name" value="Proton_antipo_M"/>
    <property type="match status" value="1"/>
</dbReference>